<dbReference type="InterPro" id="IPR016024">
    <property type="entry name" value="ARM-type_fold"/>
</dbReference>
<dbReference type="Gene3D" id="1.25.10.10">
    <property type="entry name" value="Leucine-rich Repeat Variant"/>
    <property type="match status" value="1"/>
</dbReference>
<dbReference type="EnsemblPlants" id="Kaladp0278s0002.1.v1.1">
    <property type="protein sequence ID" value="Kaladp0278s0002.1.v1.1.CDS.1"/>
    <property type="gene ID" value="Kaladp0278s0002.v1.1"/>
</dbReference>
<dbReference type="PANTHER" id="PTHR22781:SF12">
    <property type="entry name" value="AP-3 COMPLEX SUBUNIT DELTA-1"/>
    <property type="match status" value="1"/>
</dbReference>
<dbReference type="PANTHER" id="PTHR22781">
    <property type="entry name" value="DELTA ADAPTIN-RELATED"/>
    <property type="match status" value="1"/>
</dbReference>
<keyword evidence="6" id="KW-0472">Membrane</keyword>
<keyword evidence="4" id="KW-0677">Repeat</keyword>
<feature type="compositionally biased region" description="Basic residues" evidence="7">
    <location>
        <begin position="886"/>
        <end position="904"/>
    </location>
</feature>
<dbReference type="OMA" id="FIGMIKH"/>
<comment type="similarity">
    <text evidence="2">Belongs to the adaptor complexes large subunit family.</text>
</comment>
<evidence type="ECO:0000313" key="9">
    <source>
        <dbReference type="EnsemblPlants" id="Kaladp0278s0002.1.v1.1.CDS.1"/>
    </source>
</evidence>
<dbReference type="GO" id="GO:0006896">
    <property type="term" value="P:Golgi to vacuole transport"/>
    <property type="evidence" value="ECO:0007669"/>
    <property type="project" value="TreeGrafter"/>
</dbReference>
<dbReference type="InterPro" id="IPR017105">
    <property type="entry name" value="AP3_complex_dsu"/>
</dbReference>
<dbReference type="InterPro" id="IPR002553">
    <property type="entry name" value="Clathrin/coatomer_adapt-like_N"/>
</dbReference>
<evidence type="ECO:0000256" key="5">
    <source>
        <dbReference type="ARBA" id="ARBA00022927"/>
    </source>
</evidence>
<feature type="domain" description="Clathrin/coatomer adaptor adaptin-like N-terminal" evidence="8">
    <location>
        <begin position="27"/>
        <end position="491"/>
    </location>
</feature>
<sequence>MSIMDNLFQRTLEDLIKGLRLQLVGESSFISKALEEIRREIKSTDPDTKSTALQKLTYLNSIYAVDMSFAAFHVAEVMGSSHFSHKKIGYLAASQSFHDATDVILLITNQLRKDLTCGNQFEVCLALECLSKIATLDLARDLTPEVFTLLASTKIHVRKKAIAVLLRLFNKYSDAVKVCFKRLVENLDSSDPQSVSATVGVFCELTSRDPKAYLPLAPEFYRVLVDSKNNWVLIKVLKIFAKLAPLEPRLTKRVVEPICEHMGRTGAKSLMFECVRTIVTSLAEYESAVKLAVAKTREFLIDEDPNLKYLGLQALAVVSQNHLWAVLENKEIVIKCLSDLDPNIRLESLRLVMAMVSENNVVEMSRVLVNYALKSDPEFCNEIVGYILSTCSRNYYEIIMDFDWYVTLLGEISRIPQCQLGEEIESQLIDIALRVKDVRPRLVHVGRELLIDPALLGNPLVHRILSAVAWISGEYVEFSRNPLELIEALMQPRTNLLPPAIRAVYVHSGLKILIFCADYFLSKKEAIISELPDPSLPAYTDHKPPSDFDHNKDLYVQSADKLADEFHLESGGETVSLGEISSSVSSGKKMALQSLFSLVNLVEKALAPFLVSCEVELLERARNIYAFSELIKQELHGCIRTTESISEEDKQKNYGVIKAMQDALSEELVPVSISAQERVHKPDGLILNENLSELQLICDDLQLPLPAIFSLGDRNSKGRIVTSSNIQEKGDLPLSNESTSLLVEHRKRHGLYYLPPESIDVLSNEYPPANDSKSKDYLNDEALDLAILTEHSLSSKKKPTHNKPRPVVIKLDEAVEVRDVVECFEPKENTLFGAVRDVLHGGDTISTLPQSETSVSGSRRRGKERISGSASKNMTSTENIETGKSSIRKSKTRLHGKERRHRSPGRNSQKILKEKTGQVAVGPLTEAAETSVIPDFLL</sequence>
<feature type="region of interest" description="Disordered" evidence="7">
    <location>
        <begin position="842"/>
        <end position="910"/>
    </location>
</feature>
<dbReference type="SUPFAM" id="SSF48371">
    <property type="entry name" value="ARM repeat"/>
    <property type="match status" value="1"/>
</dbReference>
<keyword evidence="3" id="KW-0813">Transport</keyword>
<reference evidence="9" key="1">
    <citation type="submission" date="2021-01" db="UniProtKB">
        <authorList>
            <consortium name="EnsemblPlants"/>
        </authorList>
    </citation>
    <scope>IDENTIFICATION</scope>
</reference>
<name>A0A7N1A5P4_KALFE</name>
<keyword evidence="5" id="KW-0653">Protein transport</keyword>
<dbReference type="GO" id="GO:0006623">
    <property type="term" value="P:protein targeting to vacuole"/>
    <property type="evidence" value="ECO:0007669"/>
    <property type="project" value="TreeGrafter"/>
</dbReference>
<comment type="subcellular location">
    <subcellularLocation>
        <location evidence="1">Endomembrane system</location>
    </subcellularLocation>
</comment>
<protein>
    <recommendedName>
        <fullName evidence="8">Clathrin/coatomer adaptor adaptin-like N-terminal domain-containing protein</fullName>
    </recommendedName>
</protein>
<evidence type="ECO:0000259" key="8">
    <source>
        <dbReference type="Pfam" id="PF01602"/>
    </source>
</evidence>
<dbReference type="GO" id="GO:0030123">
    <property type="term" value="C:AP-3 adaptor complex"/>
    <property type="evidence" value="ECO:0007669"/>
    <property type="project" value="InterPro"/>
</dbReference>
<evidence type="ECO:0000313" key="10">
    <source>
        <dbReference type="Proteomes" id="UP000594263"/>
    </source>
</evidence>
<dbReference type="InterPro" id="IPR011989">
    <property type="entry name" value="ARM-like"/>
</dbReference>
<evidence type="ECO:0000256" key="1">
    <source>
        <dbReference type="ARBA" id="ARBA00004308"/>
    </source>
</evidence>
<proteinExistence type="inferred from homology"/>
<evidence type="ECO:0000256" key="7">
    <source>
        <dbReference type="SAM" id="MobiDB-lite"/>
    </source>
</evidence>
<evidence type="ECO:0000256" key="2">
    <source>
        <dbReference type="ARBA" id="ARBA00006613"/>
    </source>
</evidence>
<feature type="compositionally biased region" description="Polar residues" evidence="7">
    <location>
        <begin position="844"/>
        <end position="857"/>
    </location>
</feature>
<evidence type="ECO:0000256" key="4">
    <source>
        <dbReference type="ARBA" id="ARBA00022737"/>
    </source>
</evidence>
<evidence type="ECO:0000256" key="3">
    <source>
        <dbReference type="ARBA" id="ARBA00022448"/>
    </source>
</evidence>
<dbReference type="AlphaFoldDB" id="A0A7N1A5P4"/>
<dbReference type="Gramene" id="Kaladp0278s0002.1.v1.1">
    <property type="protein sequence ID" value="Kaladp0278s0002.1.v1.1.CDS.1"/>
    <property type="gene ID" value="Kaladp0278s0002.v1.1"/>
</dbReference>
<keyword evidence="10" id="KW-1185">Reference proteome</keyword>
<dbReference type="Proteomes" id="UP000594263">
    <property type="component" value="Unplaced"/>
</dbReference>
<evidence type="ECO:0000256" key="6">
    <source>
        <dbReference type="ARBA" id="ARBA00023136"/>
    </source>
</evidence>
<organism evidence="9 10">
    <name type="scientific">Kalanchoe fedtschenkoi</name>
    <name type="common">Lavender scallops</name>
    <name type="synonym">South American air plant</name>
    <dbReference type="NCBI Taxonomy" id="63787"/>
    <lineage>
        <taxon>Eukaryota</taxon>
        <taxon>Viridiplantae</taxon>
        <taxon>Streptophyta</taxon>
        <taxon>Embryophyta</taxon>
        <taxon>Tracheophyta</taxon>
        <taxon>Spermatophyta</taxon>
        <taxon>Magnoliopsida</taxon>
        <taxon>eudicotyledons</taxon>
        <taxon>Gunneridae</taxon>
        <taxon>Pentapetalae</taxon>
        <taxon>Saxifragales</taxon>
        <taxon>Crassulaceae</taxon>
        <taxon>Kalanchoe</taxon>
    </lineage>
</organism>
<feature type="compositionally biased region" description="Polar residues" evidence="7">
    <location>
        <begin position="868"/>
        <end position="885"/>
    </location>
</feature>
<dbReference type="Pfam" id="PF01602">
    <property type="entry name" value="Adaptin_N"/>
    <property type="match status" value="1"/>
</dbReference>
<accession>A0A7N1A5P4</accession>
<dbReference type="GO" id="GO:0010008">
    <property type="term" value="C:endosome membrane"/>
    <property type="evidence" value="ECO:0007669"/>
    <property type="project" value="TreeGrafter"/>
</dbReference>